<dbReference type="AlphaFoldDB" id="A0A6N2YBS2"/>
<sequence length="47" mass="5509">MPLLCEISITNIIFFSIDTSFPIGRFGYGYINFTPMNICNYRLVREQ</sequence>
<organism evidence="1">
    <name type="scientific">Klebsiella oxytoca</name>
    <dbReference type="NCBI Taxonomy" id="571"/>
    <lineage>
        <taxon>Bacteria</taxon>
        <taxon>Pseudomonadati</taxon>
        <taxon>Pseudomonadota</taxon>
        <taxon>Gammaproteobacteria</taxon>
        <taxon>Enterobacterales</taxon>
        <taxon>Enterobacteriaceae</taxon>
        <taxon>Klebsiella/Raoultella group</taxon>
        <taxon>Klebsiella</taxon>
    </lineage>
</organism>
<gene>
    <name evidence="1" type="ORF">KOLFYP65_03026</name>
</gene>
<evidence type="ECO:0000313" key="1">
    <source>
        <dbReference type="EMBL" id="VYT64249.1"/>
    </source>
</evidence>
<name>A0A6N2YBS2_KLEOX</name>
<dbReference type="EMBL" id="CACRTM010000013">
    <property type="protein sequence ID" value="VYT64249.1"/>
    <property type="molecule type" value="Genomic_DNA"/>
</dbReference>
<reference evidence="1" key="1">
    <citation type="submission" date="2019-11" db="EMBL/GenBank/DDBJ databases">
        <authorList>
            <person name="Feng L."/>
        </authorList>
    </citation>
    <scope>NUCLEOTIDE SEQUENCE</scope>
    <source>
        <strain evidence="1">KOxytocaLFYP65</strain>
    </source>
</reference>
<protein>
    <submittedName>
        <fullName evidence="1">Uncharacterized protein</fullName>
    </submittedName>
</protein>
<proteinExistence type="predicted"/>
<accession>A0A6N2YBS2</accession>